<sequence>MRRNMTSGEEQQQQQEDQYDGELNTADRAMLISAKTVGGMARLVNSKSEQQIEEMCSSSAVFVLLQFAVVLSFFPSANSLPAGQLRDIYSDPTRFFLPDALLSDQLLSSAGTVRSFRPAAFVRPPLSPAKRYFDSLAGQSLGKRSSVAPRRGTIEDEMPQSDDVPRGGGGGTRRTMRLNALRPGWQMW</sequence>
<organism evidence="2 3">
    <name type="scientific">Heterodera schachtii</name>
    <name type="common">Sugarbeet cyst nematode worm</name>
    <name type="synonym">Tylenchus schachtii</name>
    <dbReference type="NCBI Taxonomy" id="97005"/>
    <lineage>
        <taxon>Eukaryota</taxon>
        <taxon>Metazoa</taxon>
        <taxon>Ecdysozoa</taxon>
        <taxon>Nematoda</taxon>
        <taxon>Chromadorea</taxon>
        <taxon>Rhabditida</taxon>
        <taxon>Tylenchina</taxon>
        <taxon>Tylenchomorpha</taxon>
        <taxon>Tylenchoidea</taxon>
        <taxon>Heteroderidae</taxon>
        <taxon>Heteroderinae</taxon>
        <taxon>Heterodera</taxon>
    </lineage>
</organism>
<evidence type="ECO:0000313" key="2">
    <source>
        <dbReference type="EMBL" id="KAL3090117.1"/>
    </source>
</evidence>
<gene>
    <name evidence="2" type="ORF">niasHS_006569</name>
</gene>
<evidence type="ECO:0000256" key="1">
    <source>
        <dbReference type="SAM" id="MobiDB-lite"/>
    </source>
</evidence>
<reference evidence="2 3" key="1">
    <citation type="submission" date="2024-10" db="EMBL/GenBank/DDBJ databases">
        <authorList>
            <person name="Kim D."/>
        </authorList>
    </citation>
    <scope>NUCLEOTIDE SEQUENCE [LARGE SCALE GENOMIC DNA]</scope>
    <source>
        <strain evidence="2">Taebaek</strain>
    </source>
</reference>
<keyword evidence="3" id="KW-1185">Reference proteome</keyword>
<protein>
    <submittedName>
        <fullName evidence="2">Uncharacterized protein</fullName>
    </submittedName>
</protein>
<evidence type="ECO:0000313" key="3">
    <source>
        <dbReference type="Proteomes" id="UP001620645"/>
    </source>
</evidence>
<accession>A0ABD2JHS4</accession>
<comment type="caution">
    <text evidence="2">The sequence shown here is derived from an EMBL/GenBank/DDBJ whole genome shotgun (WGS) entry which is preliminary data.</text>
</comment>
<proteinExistence type="predicted"/>
<feature type="region of interest" description="Disordered" evidence="1">
    <location>
        <begin position="143"/>
        <end position="176"/>
    </location>
</feature>
<dbReference type="EMBL" id="JBICCN010000143">
    <property type="protein sequence ID" value="KAL3090117.1"/>
    <property type="molecule type" value="Genomic_DNA"/>
</dbReference>
<dbReference type="AlphaFoldDB" id="A0ABD2JHS4"/>
<dbReference type="Proteomes" id="UP001620645">
    <property type="component" value="Unassembled WGS sequence"/>
</dbReference>
<name>A0ABD2JHS4_HETSC</name>